<name>A0ABR1E5Q3_NECAM</name>
<keyword evidence="4" id="KW-1185">Reference proteome</keyword>
<reference evidence="3 4" key="1">
    <citation type="submission" date="2023-08" db="EMBL/GenBank/DDBJ databases">
        <title>A Necator americanus chromosomal reference genome.</title>
        <authorList>
            <person name="Ilik V."/>
            <person name="Petrzelkova K.J."/>
            <person name="Pardy F."/>
            <person name="Fuh T."/>
            <person name="Niatou-Singa F.S."/>
            <person name="Gouil Q."/>
            <person name="Baker L."/>
            <person name="Ritchie M.E."/>
            <person name="Jex A.R."/>
            <person name="Gazzola D."/>
            <person name="Li H."/>
            <person name="Toshio Fujiwara R."/>
            <person name="Zhan B."/>
            <person name="Aroian R.V."/>
            <person name="Pafco B."/>
            <person name="Schwarz E.M."/>
        </authorList>
    </citation>
    <scope>NUCLEOTIDE SEQUENCE [LARGE SCALE GENOMIC DNA]</scope>
    <source>
        <strain evidence="3 4">Aroian</strain>
        <tissue evidence="3">Whole animal</tissue>
    </source>
</reference>
<dbReference type="SMART" id="SM00131">
    <property type="entry name" value="KU"/>
    <property type="match status" value="1"/>
</dbReference>
<dbReference type="PANTHER" id="PTHR47248:SF8">
    <property type="entry name" value="BPTI_KUNITZ INHIBITOR DOMAIN-CONTAINING PROTEIN-RELATED"/>
    <property type="match status" value="1"/>
</dbReference>
<organism evidence="3 4">
    <name type="scientific">Necator americanus</name>
    <name type="common">Human hookworm</name>
    <dbReference type="NCBI Taxonomy" id="51031"/>
    <lineage>
        <taxon>Eukaryota</taxon>
        <taxon>Metazoa</taxon>
        <taxon>Ecdysozoa</taxon>
        <taxon>Nematoda</taxon>
        <taxon>Chromadorea</taxon>
        <taxon>Rhabditida</taxon>
        <taxon>Rhabditina</taxon>
        <taxon>Rhabditomorpha</taxon>
        <taxon>Strongyloidea</taxon>
        <taxon>Ancylostomatidae</taxon>
        <taxon>Bunostominae</taxon>
        <taxon>Necator</taxon>
    </lineage>
</organism>
<dbReference type="InterPro" id="IPR052861">
    <property type="entry name" value="BPTI/Kunitz_domain"/>
</dbReference>
<comment type="caution">
    <text evidence="3">The sequence shown here is derived from an EMBL/GenBank/DDBJ whole genome shotgun (WGS) entry which is preliminary data.</text>
</comment>
<dbReference type="Gene3D" id="4.10.410.10">
    <property type="entry name" value="Pancreatic trypsin inhibitor Kunitz domain"/>
    <property type="match status" value="1"/>
</dbReference>
<protein>
    <recommendedName>
        <fullName evidence="2">BPTI/Kunitz inhibitor domain-containing protein</fullName>
    </recommendedName>
</protein>
<accession>A0ABR1E5Q3</accession>
<dbReference type="InterPro" id="IPR002223">
    <property type="entry name" value="Kunitz_BPTI"/>
</dbReference>
<dbReference type="PROSITE" id="PS50279">
    <property type="entry name" value="BPTI_KUNITZ_2"/>
    <property type="match status" value="1"/>
</dbReference>
<feature type="signal peptide" evidence="1">
    <location>
        <begin position="1"/>
        <end position="16"/>
    </location>
</feature>
<evidence type="ECO:0000313" key="4">
    <source>
        <dbReference type="Proteomes" id="UP001303046"/>
    </source>
</evidence>
<sequence length="184" mass="20923">MFSLVLVLALTCVSLQRRLSLHALCFEPLDRGDSNCENPEKGIRWYFDEELHECFEYLYEGCGGGRNTFNTRQDCALNCLPADAHHCPFNVRSTGTCRRDRKCPAGSTCSMGQFFGICCDDKNRELWIEETNPKCEEGSSLSMRTAWHGKEPRLGRNCSHKFCPDGYECVQTKHFAHCCSKSSK</sequence>
<feature type="chain" id="PRO_5045437988" description="BPTI/Kunitz inhibitor domain-containing protein" evidence="1">
    <location>
        <begin position="17"/>
        <end position="184"/>
    </location>
</feature>
<dbReference type="InterPro" id="IPR036880">
    <property type="entry name" value="Kunitz_BPTI_sf"/>
</dbReference>
<evidence type="ECO:0000259" key="2">
    <source>
        <dbReference type="PROSITE" id="PS50279"/>
    </source>
</evidence>
<dbReference type="SUPFAM" id="SSF57362">
    <property type="entry name" value="BPTI-like"/>
    <property type="match status" value="1"/>
</dbReference>
<dbReference type="PANTHER" id="PTHR47248">
    <property type="entry name" value="PROTEIN CBG06772"/>
    <property type="match status" value="1"/>
</dbReference>
<gene>
    <name evidence="3" type="primary">Necator_chrV.g20447</name>
    <name evidence="3" type="ORF">RB195_015654</name>
</gene>
<keyword evidence="1" id="KW-0732">Signal</keyword>
<dbReference type="Pfam" id="PF00014">
    <property type="entry name" value="Kunitz_BPTI"/>
    <property type="match status" value="1"/>
</dbReference>
<dbReference type="EMBL" id="JAVFWL010000005">
    <property type="protein sequence ID" value="KAK6757963.1"/>
    <property type="molecule type" value="Genomic_DNA"/>
</dbReference>
<evidence type="ECO:0000256" key="1">
    <source>
        <dbReference type="SAM" id="SignalP"/>
    </source>
</evidence>
<evidence type="ECO:0000313" key="3">
    <source>
        <dbReference type="EMBL" id="KAK6757963.1"/>
    </source>
</evidence>
<feature type="domain" description="BPTI/Kunitz inhibitor" evidence="2">
    <location>
        <begin position="25"/>
        <end position="79"/>
    </location>
</feature>
<dbReference type="Proteomes" id="UP001303046">
    <property type="component" value="Unassembled WGS sequence"/>
</dbReference>
<proteinExistence type="predicted"/>